<protein>
    <submittedName>
        <fullName evidence="3">Uncharacterized protein</fullName>
    </submittedName>
</protein>
<evidence type="ECO:0000256" key="2">
    <source>
        <dbReference type="SAM" id="SignalP"/>
    </source>
</evidence>
<evidence type="ECO:0000313" key="4">
    <source>
        <dbReference type="Proteomes" id="UP001219525"/>
    </source>
</evidence>
<keyword evidence="2" id="KW-0732">Signal</keyword>
<keyword evidence="4" id="KW-1185">Reference proteome</keyword>
<name>A0AAD6Y5V7_9AGAR</name>
<reference evidence="3" key="1">
    <citation type="submission" date="2023-03" db="EMBL/GenBank/DDBJ databases">
        <title>Massive genome expansion in bonnet fungi (Mycena s.s.) driven by repeated elements and novel gene families across ecological guilds.</title>
        <authorList>
            <consortium name="Lawrence Berkeley National Laboratory"/>
            <person name="Harder C.B."/>
            <person name="Miyauchi S."/>
            <person name="Viragh M."/>
            <person name="Kuo A."/>
            <person name="Thoen E."/>
            <person name="Andreopoulos B."/>
            <person name="Lu D."/>
            <person name="Skrede I."/>
            <person name="Drula E."/>
            <person name="Henrissat B."/>
            <person name="Morin E."/>
            <person name="Kohler A."/>
            <person name="Barry K."/>
            <person name="LaButti K."/>
            <person name="Morin E."/>
            <person name="Salamov A."/>
            <person name="Lipzen A."/>
            <person name="Mereny Z."/>
            <person name="Hegedus B."/>
            <person name="Baldrian P."/>
            <person name="Stursova M."/>
            <person name="Weitz H."/>
            <person name="Taylor A."/>
            <person name="Grigoriev I.V."/>
            <person name="Nagy L.G."/>
            <person name="Martin F."/>
            <person name="Kauserud H."/>
        </authorList>
    </citation>
    <scope>NUCLEOTIDE SEQUENCE</scope>
    <source>
        <strain evidence="3">9144</strain>
    </source>
</reference>
<accession>A0AAD6Y5V7</accession>
<dbReference type="EMBL" id="JARJCW010000052">
    <property type="protein sequence ID" value="KAJ7203064.1"/>
    <property type="molecule type" value="Genomic_DNA"/>
</dbReference>
<feature type="region of interest" description="Disordered" evidence="1">
    <location>
        <begin position="23"/>
        <end position="54"/>
    </location>
</feature>
<evidence type="ECO:0000256" key="1">
    <source>
        <dbReference type="SAM" id="MobiDB-lite"/>
    </source>
</evidence>
<sequence length="54" mass="5427">MRFTTVLVGVFALLTTALANPASKRAGIDGSGPDWASTPPASKPAGIDGSGPDW</sequence>
<feature type="chain" id="PRO_5042258465" evidence="2">
    <location>
        <begin position="20"/>
        <end position="54"/>
    </location>
</feature>
<evidence type="ECO:0000313" key="3">
    <source>
        <dbReference type="EMBL" id="KAJ7203064.1"/>
    </source>
</evidence>
<dbReference type="AlphaFoldDB" id="A0AAD6Y5V7"/>
<feature type="signal peptide" evidence="2">
    <location>
        <begin position="1"/>
        <end position="19"/>
    </location>
</feature>
<comment type="caution">
    <text evidence="3">The sequence shown here is derived from an EMBL/GenBank/DDBJ whole genome shotgun (WGS) entry which is preliminary data.</text>
</comment>
<organism evidence="3 4">
    <name type="scientific">Mycena pura</name>
    <dbReference type="NCBI Taxonomy" id="153505"/>
    <lineage>
        <taxon>Eukaryota</taxon>
        <taxon>Fungi</taxon>
        <taxon>Dikarya</taxon>
        <taxon>Basidiomycota</taxon>
        <taxon>Agaricomycotina</taxon>
        <taxon>Agaricomycetes</taxon>
        <taxon>Agaricomycetidae</taxon>
        <taxon>Agaricales</taxon>
        <taxon>Marasmiineae</taxon>
        <taxon>Mycenaceae</taxon>
        <taxon>Mycena</taxon>
    </lineage>
</organism>
<gene>
    <name evidence="3" type="ORF">GGX14DRAFT_570323</name>
</gene>
<proteinExistence type="predicted"/>
<dbReference type="Proteomes" id="UP001219525">
    <property type="component" value="Unassembled WGS sequence"/>
</dbReference>